<dbReference type="Proteomes" id="UP001150603">
    <property type="component" value="Unassembled WGS sequence"/>
</dbReference>
<dbReference type="EMBL" id="JANBPW010001175">
    <property type="protein sequence ID" value="KAJ1945772.1"/>
    <property type="molecule type" value="Genomic_DNA"/>
</dbReference>
<evidence type="ECO:0000313" key="1">
    <source>
        <dbReference type="EMBL" id="KAJ1945772.1"/>
    </source>
</evidence>
<name>A0ACC1JBY8_9FUNG</name>
<protein>
    <submittedName>
        <fullName evidence="1">Uncharacterized protein</fullName>
    </submittedName>
</protein>
<reference evidence="1" key="1">
    <citation type="submission" date="2022-07" db="EMBL/GenBank/DDBJ databases">
        <title>Phylogenomic reconstructions and comparative analyses of Kickxellomycotina fungi.</title>
        <authorList>
            <person name="Reynolds N.K."/>
            <person name="Stajich J.E."/>
            <person name="Barry K."/>
            <person name="Grigoriev I.V."/>
            <person name="Crous P."/>
            <person name="Smith M.E."/>
        </authorList>
    </citation>
    <scope>NUCLEOTIDE SEQUENCE</scope>
    <source>
        <strain evidence="1">NRRL 5244</strain>
    </source>
</reference>
<organism evidence="1 2">
    <name type="scientific">Linderina macrospora</name>
    <dbReference type="NCBI Taxonomy" id="4868"/>
    <lineage>
        <taxon>Eukaryota</taxon>
        <taxon>Fungi</taxon>
        <taxon>Fungi incertae sedis</taxon>
        <taxon>Zoopagomycota</taxon>
        <taxon>Kickxellomycotina</taxon>
        <taxon>Kickxellomycetes</taxon>
        <taxon>Kickxellales</taxon>
        <taxon>Kickxellaceae</taxon>
        <taxon>Linderina</taxon>
    </lineage>
</organism>
<keyword evidence="2" id="KW-1185">Reference proteome</keyword>
<proteinExistence type="predicted"/>
<accession>A0ACC1JBY8</accession>
<sequence length="132" mass="14599">MSKALTSLTRQLPQLPHTATRLMSTQPSAAGKLWKITLQRSPIGLPPRTRQNAEALGLRRRGNTVFRPITNELAGVVLKLKEIVKIEIVDSVQETKILATDGFEVVGRMNPMIAPGYTPAKPASVFSWKNKR</sequence>
<evidence type="ECO:0000313" key="2">
    <source>
        <dbReference type="Proteomes" id="UP001150603"/>
    </source>
</evidence>
<gene>
    <name evidence="1" type="ORF">FBU59_002213</name>
</gene>
<comment type="caution">
    <text evidence="1">The sequence shown here is derived from an EMBL/GenBank/DDBJ whole genome shotgun (WGS) entry which is preliminary data.</text>
</comment>